<evidence type="ECO:0000256" key="1">
    <source>
        <dbReference type="SAM" id="MobiDB-lite"/>
    </source>
</evidence>
<dbReference type="AlphaFoldDB" id="A0A182XQR5"/>
<dbReference type="VEuPathDB" id="VectorBase:AQUA014201"/>
<evidence type="ECO:0000313" key="3">
    <source>
        <dbReference type="Proteomes" id="UP000076407"/>
    </source>
</evidence>
<dbReference type="EnsemblMetazoa" id="AQUA014201-RA">
    <property type="protein sequence ID" value="AQUA014201-PA"/>
    <property type="gene ID" value="AQUA014201"/>
</dbReference>
<accession>A0A182XQR5</accession>
<reference evidence="2" key="1">
    <citation type="submission" date="2020-05" db="UniProtKB">
        <authorList>
            <consortium name="EnsemblMetazoa"/>
        </authorList>
    </citation>
    <scope>IDENTIFICATION</scope>
    <source>
        <strain evidence="2">SANGQUA</strain>
    </source>
</reference>
<feature type="region of interest" description="Disordered" evidence="1">
    <location>
        <begin position="1"/>
        <end position="25"/>
    </location>
</feature>
<keyword evidence="3" id="KW-1185">Reference proteome</keyword>
<protein>
    <submittedName>
        <fullName evidence="2">Uncharacterized protein</fullName>
    </submittedName>
</protein>
<dbReference type="Proteomes" id="UP000076407">
    <property type="component" value="Unassembled WGS sequence"/>
</dbReference>
<sequence length="25" mass="2595">MPSKSLSSSCSRSGTLTTSRLPVLV</sequence>
<proteinExistence type="predicted"/>
<name>A0A182XQR5_ANOQN</name>
<evidence type="ECO:0000313" key="2">
    <source>
        <dbReference type="EnsemblMetazoa" id="AQUA014201-PA"/>
    </source>
</evidence>
<organism evidence="2 3">
    <name type="scientific">Anopheles quadriannulatus</name>
    <name type="common">Mosquito</name>
    <dbReference type="NCBI Taxonomy" id="34691"/>
    <lineage>
        <taxon>Eukaryota</taxon>
        <taxon>Metazoa</taxon>
        <taxon>Ecdysozoa</taxon>
        <taxon>Arthropoda</taxon>
        <taxon>Hexapoda</taxon>
        <taxon>Insecta</taxon>
        <taxon>Pterygota</taxon>
        <taxon>Neoptera</taxon>
        <taxon>Endopterygota</taxon>
        <taxon>Diptera</taxon>
        <taxon>Nematocera</taxon>
        <taxon>Culicoidea</taxon>
        <taxon>Culicidae</taxon>
        <taxon>Anophelinae</taxon>
        <taxon>Anopheles</taxon>
    </lineage>
</organism>